<protein>
    <submittedName>
        <fullName evidence="1">Putative lipoprotein</fullName>
    </submittedName>
</protein>
<sequence length="56" mass="6275">MFNAISTDFLSSCSTNNKIVGQRFEIQQHNETIGSIYFSADYAHIRGIEKGTAKFS</sequence>
<dbReference type="InterPro" id="IPR032590">
    <property type="entry name" value="DUF4909"/>
</dbReference>
<organism evidence="1 2">
    <name type="scientific">Staphylococcus aureus</name>
    <dbReference type="NCBI Taxonomy" id="1280"/>
    <lineage>
        <taxon>Bacteria</taxon>
        <taxon>Bacillati</taxon>
        <taxon>Bacillota</taxon>
        <taxon>Bacilli</taxon>
        <taxon>Bacillales</taxon>
        <taxon>Staphylococcaceae</taxon>
        <taxon>Staphylococcus</taxon>
    </lineage>
</organism>
<gene>
    <name evidence="1" type="ORF">NCTC10702_02811</name>
</gene>
<evidence type="ECO:0000313" key="1">
    <source>
        <dbReference type="EMBL" id="SUL36515.1"/>
    </source>
</evidence>
<dbReference type="AlphaFoldDB" id="A0A380EJ98"/>
<accession>A0A380EJ98</accession>
<dbReference type="Proteomes" id="UP000254116">
    <property type="component" value="Unassembled WGS sequence"/>
</dbReference>
<dbReference type="EMBL" id="UHBY01000003">
    <property type="protein sequence ID" value="SUL36515.1"/>
    <property type="molecule type" value="Genomic_DNA"/>
</dbReference>
<proteinExistence type="predicted"/>
<dbReference type="Pfam" id="PF16253">
    <property type="entry name" value="DUF4909"/>
    <property type="match status" value="1"/>
</dbReference>
<reference evidence="1 2" key="1">
    <citation type="submission" date="2018-06" db="EMBL/GenBank/DDBJ databases">
        <authorList>
            <consortium name="Pathogen Informatics"/>
            <person name="Doyle S."/>
        </authorList>
    </citation>
    <scope>NUCLEOTIDE SEQUENCE [LARGE SCALE GENOMIC DNA]</scope>
    <source>
        <strain evidence="1 2">NCTC10702</strain>
    </source>
</reference>
<keyword evidence="1" id="KW-0449">Lipoprotein</keyword>
<dbReference type="Gene3D" id="2.40.128.570">
    <property type="entry name" value="Protein of unknown function DUF4909"/>
    <property type="match status" value="1"/>
</dbReference>
<evidence type="ECO:0000313" key="2">
    <source>
        <dbReference type="Proteomes" id="UP000254116"/>
    </source>
</evidence>
<name>A0A380EJ98_STAAU</name>